<evidence type="ECO:0000256" key="6">
    <source>
        <dbReference type="RuleBase" id="RU361157"/>
    </source>
</evidence>
<keyword evidence="3 6" id="KW-1133">Transmembrane helix</keyword>
<feature type="transmembrane region" description="Helical" evidence="6">
    <location>
        <begin position="98"/>
        <end position="122"/>
    </location>
</feature>
<accession>A0A117RR86</accession>
<dbReference type="PIRSF" id="PIRSF006648">
    <property type="entry name" value="DrrB"/>
    <property type="match status" value="1"/>
</dbReference>
<dbReference type="GO" id="GO:0140359">
    <property type="term" value="F:ABC-type transporter activity"/>
    <property type="evidence" value="ECO:0007669"/>
    <property type="project" value="InterPro"/>
</dbReference>
<dbReference type="PANTHER" id="PTHR43027">
    <property type="entry name" value="DOXORUBICIN RESISTANCE ABC TRANSPORTER PERMEASE PROTEIN DRRC-RELATED"/>
    <property type="match status" value="1"/>
</dbReference>
<feature type="transmembrane region" description="Helical" evidence="6">
    <location>
        <begin position="164"/>
        <end position="184"/>
    </location>
</feature>
<feature type="transmembrane region" description="Helical" evidence="6">
    <location>
        <begin position="134"/>
        <end position="157"/>
    </location>
</feature>
<dbReference type="PANTHER" id="PTHR43027:SF2">
    <property type="entry name" value="TRANSPORT PERMEASE PROTEIN"/>
    <property type="match status" value="1"/>
</dbReference>
<dbReference type="Pfam" id="PF01061">
    <property type="entry name" value="ABC2_membrane"/>
    <property type="match status" value="1"/>
</dbReference>
<keyword evidence="9" id="KW-1185">Reference proteome</keyword>
<feature type="transmembrane region" description="Helical" evidence="6">
    <location>
        <begin position="20"/>
        <end position="40"/>
    </location>
</feature>
<evidence type="ECO:0000313" key="9">
    <source>
        <dbReference type="Proteomes" id="UP000053429"/>
    </source>
</evidence>
<dbReference type="AlphaFoldDB" id="A0A117RR86"/>
<evidence type="ECO:0000256" key="3">
    <source>
        <dbReference type="ARBA" id="ARBA00022989"/>
    </source>
</evidence>
<dbReference type="PROSITE" id="PS51012">
    <property type="entry name" value="ABC_TM2"/>
    <property type="match status" value="1"/>
</dbReference>
<evidence type="ECO:0000256" key="1">
    <source>
        <dbReference type="ARBA" id="ARBA00004141"/>
    </source>
</evidence>
<keyword evidence="6" id="KW-0813">Transport</keyword>
<evidence type="ECO:0000313" key="8">
    <source>
        <dbReference type="EMBL" id="KUO04909.1"/>
    </source>
</evidence>
<evidence type="ECO:0000256" key="2">
    <source>
        <dbReference type="ARBA" id="ARBA00022692"/>
    </source>
</evidence>
<evidence type="ECO:0000256" key="5">
    <source>
        <dbReference type="ARBA" id="ARBA00023251"/>
    </source>
</evidence>
<comment type="similarity">
    <text evidence="6">Belongs to the ABC-2 integral membrane protein family.</text>
</comment>
<dbReference type="RefSeq" id="WP_062717597.1">
    <property type="nucleotide sequence ID" value="NZ_KQ948926.1"/>
</dbReference>
<feature type="transmembrane region" description="Helical" evidence="6">
    <location>
        <begin position="55"/>
        <end position="77"/>
    </location>
</feature>
<dbReference type="InterPro" id="IPR013525">
    <property type="entry name" value="ABC2_TM"/>
</dbReference>
<dbReference type="EMBL" id="LMWY01000009">
    <property type="protein sequence ID" value="KUO04909.1"/>
    <property type="molecule type" value="Genomic_DNA"/>
</dbReference>
<dbReference type="InterPro" id="IPR000412">
    <property type="entry name" value="ABC_2_transport"/>
</dbReference>
<sequence length="244" mass="25718">MNTAVLRTEARLLAREPGSLFWILVFPPLLLAILGAVPAFREPQDGLDGLRVIDTYVPVAVLVGMIVAGVQSMPTGLTGYREQGILRRMSTTPVRPSALLSAQMLVHALAAALSALLALAVGRLAYDVPLPRQPYGYLLALVLAVLVALALGSVIAAVSRTVKIAGAVGTAVFFPMLFCAGVWLPVQAMPDVLADVVGLTPFGAAAQALNEATAGDWPGWTHLGVMAGWTVVLSVAAARWFRWE</sequence>
<dbReference type="PRINTS" id="PR00164">
    <property type="entry name" value="ABC2TRNSPORT"/>
</dbReference>
<name>A0A117RR86_9ACTN</name>
<evidence type="ECO:0000259" key="7">
    <source>
        <dbReference type="PROSITE" id="PS51012"/>
    </source>
</evidence>
<protein>
    <recommendedName>
        <fullName evidence="6">Transport permease protein</fullName>
    </recommendedName>
</protein>
<dbReference type="GO" id="GO:0046677">
    <property type="term" value="P:response to antibiotic"/>
    <property type="evidence" value="ECO:0007669"/>
    <property type="project" value="UniProtKB-KW"/>
</dbReference>
<reference evidence="8 9" key="1">
    <citation type="submission" date="2015-10" db="EMBL/GenBank/DDBJ databases">
        <title>Draft genome sequence of Streptomyces caeruleatus NRRL B-24802, type strain for the species Streptomyces caeruleatus.</title>
        <authorList>
            <person name="Ruckert C."/>
            <person name="Winkler A."/>
            <person name="Kalinowski J."/>
            <person name="Kampfer P."/>
            <person name="Glaeser S."/>
        </authorList>
    </citation>
    <scope>NUCLEOTIDE SEQUENCE [LARGE SCALE GENOMIC DNA]</scope>
    <source>
        <strain evidence="8 9">NRRL B-24802</strain>
    </source>
</reference>
<dbReference type="InterPro" id="IPR052902">
    <property type="entry name" value="ABC-2_transporter"/>
</dbReference>
<feature type="transmembrane region" description="Helical" evidence="6">
    <location>
        <begin position="220"/>
        <end position="241"/>
    </location>
</feature>
<evidence type="ECO:0000256" key="4">
    <source>
        <dbReference type="ARBA" id="ARBA00023136"/>
    </source>
</evidence>
<organism evidence="8 9">
    <name type="scientific">Streptomyces caeruleatus</name>
    <dbReference type="NCBI Taxonomy" id="661399"/>
    <lineage>
        <taxon>Bacteria</taxon>
        <taxon>Bacillati</taxon>
        <taxon>Actinomycetota</taxon>
        <taxon>Actinomycetes</taxon>
        <taxon>Kitasatosporales</taxon>
        <taxon>Streptomycetaceae</taxon>
        <taxon>Streptomyces</taxon>
    </lineage>
</organism>
<keyword evidence="2 6" id="KW-0812">Transmembrane</keyword>
<keyword evidence="4 6" id="KW-0472">Membrane</keyword>
<dbReference type="GO" id="GO:0043190">
    <property type="term" value="C:ATP-binding cassette (ABC) transporter complex"/>
    <property type="evidence" value="ECO:0007669"/>
    <property type="project" value="InterPro"/>
</dbReference>
<keyword evidence="5" id="KW-0046">Antibiotic resistance</keyword>
<proteinExistence type="inferred from homology"/>
<gene>
    <name evidence="8" type="ORF">AQJ67_09165</name>
</gene>
<dbReference type="STRING" id="661399.AQJ67_09165"/>
<keyword evidence="6" id="KW-1003">Cell membrane</keyword>
<dbReference type="InterPro" id="IPR047817">
    <property type="entry name" value="ABC2_TM_bact-type"/>
</dbReference>
<dbReference type="OrthoDB" id="3217868at2"/>
<dbReference type="Proteomes" id="UP000053429">
    <property type="component" value="Unassembled WGS sequence"/>
</dbReference>
<comment type="caution">
    <text evidence="8">The sequence shown here is derived from an EMBL/GenBank/DDBJ whole genome shotgun (WGS) entry which is preliminary data.</text>
</comment>
<feature type="domain" description="ABC transmembrane type-2" evidence="7">
    <location>
        <begin position="18"/>
        <end position="244"/>
    </location>
</feature>
<comment type="subcellular location">
    <subcellularLocation>
        <location evidence="6">Cell membrane</location>
        <topology evidence="6">Multi-pass membrane protein</topology>
    </subcellularLocation>
    <subcellularLocation>
        <location evidence="1">Membrane</location>
        <topology evidence="1">Multi-pass membrane protein</topology>
    </subcellularLocation>
</comment>